<accession>A0A919LPP7</accession>
<dbReference type="Proteomes" id="UP000655094">
    <property type="component" value="Unassembled WGS sequence"/>
</dbReference>
<comment type="caution">
    <text evidence="1">The sequence shown here is derived from an EMBL/GenBank/DDBJ whole genome shotgun (WGS) entry which is preliminary data.</text>
</comment>
<gene>
    <name evidence="1" type="ORF">KPZU09_44070</name>
</gene>
<sequence length="72" mass="8289">MNKAGKIAYLWLKAQSDSEKIRFIAQALGSVEYQAFIKKYQPEKQHAHNLPLSFLKWHDLDPPSPNSFCILS</sequence>
<dbReference type="EMBL" id="BNFF01000001">
    <property type="protein sequence ID" value="GHK54671.1"/>
    <property type="molecule type" value="Genomic_DNA"/>
</dbReference>
<evidence type="ECO:0000313" key="1">
    <source>
        <dbReference type="EMBL" id="GHK54671.1"/>
    </source>
</evidence>
<name>A0A919LPP7_KLEPN</name>
<reference evidence="1" key="1">
    <citation type="submission" date="2020-10" db="EMBL/GenBank/DDBJ databases">
        <title>Genome Sequence of ESBL Producing Zambian Clinical Strains.</title>
        <authorList>
            <person name="Shawa M."/>
            <person name="Furuta Y."/>
            <person name="Simbotwe M."/>
            <person name="Mulenga E."/>
            <person name="Mubanga M."/>
            <person name="Mulenga G."/>
            <person name="Kaile C."/>
            <person name="Zorigt T."/>
            <person name="Hang'ombe B."/>
            <person name="Higashi H."/>
        </authorList>
    </citation>
    <scope>NUCLEOTIDE SEQUENCE</scope>
    <source>
        <strain evidence="1">Zam_UTH_09</strain>
    </source>
</reference>
<organism evidence="1 2">
    <name type="scientific">Klebsiella pneumoniae</name>
    <dbReference type="NCBI Taxonomy" id="573"/>
    <lineage>
        <taxon>Bacteria</taxon>
        <taxon>Pseudomonadati</taxon>
        <taxon>Pseudomonadota</taxon>
        <taxon>Gammaproteobacteria</taxon>
        <taxon>Enterobacterales</taxon>
        <taxon>Enterobacteriaceae</taxon>
        <taxon>Klebsiella/Raoultella group</taxon>
        <taxon>Klebsiella</taxon>
        <taxon>Klebsiella pneumoniae complex</taxon>
    </lineage>
</organism>
<evidence type="ECO:0000313" key="2">
    <source>
        <dbReference type="Proteomes" id="UP000655094"/>
    </source>
</evidence>
<dbReference type="AlphaFoldDB" id="A0A919LPP7"/>
<protein>
    <submittedName>
        <fullName evidence="1">Uncharacterized protein</fullName>
    </submittedName>
</protein>
<dbReference type="RefSeq" id="WP_080871078.1">
    <property type="nucleotide sequence ID" value="NZ_FWJL01000009.1"/>
</dbReference>
<proteinExistence type="predicted"/>